<dbReference type="EMBL" id="BIFQ01000001">
    <property type="protein sequence ID" value="GCE07768.1"/>
    <property type="molecule type" value="Genomic_DNA"/>
</dbReference>
<evidence type="ECO:0000313" key="2">
    <source>
        <dbReference type="EMBL" id="GCE07768.1"/>
    </source>
</evidence>
<organism evidence="3 5">
    <name type="scientific">Dictyobacter aurantiacus</name>
    <dbReference type="NCBI Taxonomy" id="1936993"/>
    <lineage>
        <taxon>Bacteria</taxon>
        <taxon>Bacillati</taxon>
        <taxon>Chloroflexota</taxon>
        <taxon>Ktedonobacteria</taxon>
        <taxon>Ktedonobacterales</taxon>
        <taxon>Dictyobacteraceae</taxon>
        <taxon>Dictyobacter</taxon>
    </lineage>
</organism>
<dbReference type="AlphaFoldDB" id="A0A401ZLP9"/>
<evidence type="ECO:0000313" key="3">
    <source>
        <dbReference type="EMBL" id="GCE07783.1"/>
    </source>
</evidence>
<sequence>MLFGKGVLKDTASELSCHIPGQVPANAAAGVSIQNTRQIHKRILQTDGGKGATQA</sequence>
<name>A0A401ZLP9_9CHLR</name>
<keyword evidence="5" id="KW-1185">Reference proteome</keyword>
<evidence type="ECO:0000313" key="4">
    <source>
        <dbReference type="EMBL" id="GCE10134.1"/>
    </source>
</evidence>
<dbReference type="EMBL" id="BIFQ01000001">
    <property type="protein sequence ID" value="GCE02679.1"/>
    <property type="molecule type" value="Genomic_DNA"/>
</dbReference>
<proteinExistence type="predicted"/>
<comment type="caution">
    <text evidence="3">The sequence shown here is derived from an EMBL/GenBank/DDBJ whole genome shotgun (WGS) entry which is preliminary data.</text>
</comment>
<evidence type="ECO:0000313" key="1">
    <source>
        <dbReference type="EMBL" id="GCE02679.1"/>
    </source>
</evidence>
<dbReference type="RefSeq" id="WP_235845536.1">
    <property type="nucleotide sequence ID" value="NZ_BIFQ01000001.1"/>
</dbReference>
<evidence type="ECO:0000313" key="5">
    <source>
        <dbReference type="Proteomes" id="UP000287224"/>
    </source>
</evidence>
<reference evidence="3" key="2">
    <citation type="journal article" date="2019" name="Int. J. Syst. Evol. Microbiol.">
        <title>Tengunoibacter tsumagoiensis gen. nov., sp. nov., Dictyobacter kobayashii sp. nov., Dictyobacter alpinus sp. nov., and description of Dictyobacteraceae fam. nov. within the order Ktedonobacterales isolated from Tengu-no-mugimeshi, a soil-like granular mass of micro-organisms, and emended descriptions of the genera Ktedonobacter and Dictyobacter.</title>
        <authorList>
            <person name="Wang C."/>
            <person name="Zheng Y."/>
            <person name="Sakai Y."/>
            <person name="Toyoda A."/>
            <person name="Minakuchi Y."/>
            <person name="Abe K."/>
            <person name="Yokota A."/>
            <person name="Yabe S."/>
        </authorList>
    </citation>
    <scope>NUCLEOTIDE SEQUENCE</scope>
    <source>
        <strain evidence="3">S-27</strain>
    </source>
</reference>
<reference evidence="5" key="1">
    <citation type="submission" date="2018-12" db="EMBL/GenBank/DDBJ databases">
        <title>Tengunoibacter tsumagoiensis gen. nov., sp. nov., Dictyobacter kobayashii sp. nov., D. alpinus sp. nov., and D. joshuensis sp. nov. and description of Dictyobacteraceae fam. nov. within the order Ktedonobacterales isolated from Tengu-no-mugimeshi.</title>
        <authorList>
            <person name="Wang C.M."/>
            <person name="Zheng Y."/>
            <person name="Sakai Y."/>
            <person name="Toyoda A."/>
            <person name="Minakuchi Y."/>
            <person name="Abe K."/>
            <person name="Yokota A."/>
            <person name="Yabe S."/>
        </authorList>
    </citation>
    <scope>NUCLEOTIDE SEQUENCE [LARGE SCALE GENOMIC DNA]</scope>
    <source>
        <strain evidence="5">S-27</strain>
    </source>
</reference>
<dbReference type="Proteomes" id="UP000287224">
    <property type="component" value="Unassembled WGS sequence"/>
</dbReference>
<dbReference type="EMBL" id="BIFQ01000002">
    <property type="protein sequence ID" value="GCE10134.1"/>
    <property type="molecule type" value="Genomic_DNA"/>
</dbReference>
<accession>A0A401ZLP9</accession>
<gene>
    <name evidence="1" type="ORF">KDAU_00080</name>
    <name evidence="2" type="ORF">KDAU_50970</name>
    <name evidence="3" type="ORF">KDAU_51120</name>
    <name evidence="4" type="ORF">KDAU_74630</name>
</gene>
<dbReference type="EMBL" id="BIFQ01000002">
    <property type="protein sequence ID" value="GCE07783.1"/>
    <property type="molecule type" value="Genomic_DNA"/>
</dbReference>
<protein>
    <submittedName>
        <fullName evidence="3">Uncharacterized protein</fullName>
    </submittedName>
</protein>